<evidence type="ECO:0000256" key="1">
    <source>
        <dbReference type="SAM" id="MobiDB-lite"/>
    </source>
</evidence>
<gene>
    <name evidence="2" type="ORF">B0F90DRAFT_1666463</name>
</gene>
<proteinExistence type="predicted"/>
<feature type="region of interest" description="Disordered" evidence="1">
    <location>
        <begin position="62"/>
        <end position="82"/>
    </location>
</feature>
<comment type="caution">
    <text evidence="2">The sequence shown here is derived from an EMBL/GenBank/DDBJ whole genome shotgun (WGS) entry which is preliminary data.</text>
</comment>
<evidence type="ECO:0000313" key="2">
    <source>
        <dbReference type="EMBL" id="KAI0305611.1"/>
    </source>
</evidence>
<protein>
    <submittedName>
        <fullName evidence="2">Uncharacterized protein</fullName>
    </submittedName>
</protein>
<dbReference type="EMBL" id="WTXG01000005">
    <property type="protein sequence ID" value="KAI0305611.1"/>
    <property type="molecule type" value="Genomic_DNA"/>
</dbReference>
<accession>A0AAD4QQX9</accession>
<sequence>MSQRDEKQHEEKLRPAQGQEDDYDIYLFWPSLSNRDVSSEGPPSSSSSPLYGPVSLYSESTDYYHPELDSGPPSPLTFAPAPDFRFPSPVQMPLDFGTAPVNEPQALEGGSPPRYSTIFKMGLFFSITHRFDRAIDGVKVKFRKPKSRAS</sequence>
<evidence type="ECO:0000313" key="3">
    <source>
        <dbReference type="Proteomes" id="UP001203297"/>
    </source>
</evidence>
<keyword evidence="3" id="KW-1185">Reference proteome</keyword>
<reference evidence="2" key="1">
    <citation type="journal article" date="2022" name="New Phytol.">
        <title>Evolutionary transition to the ectomycorrhizal habit in the genomes of a hyperdiverse lineage of mushroom-forming fungi.</title>
        <authorList>
            <person name="Looney B."/>
            <person name="Miyauchi S."/>
            <person name="Morin E."/>
            <person name="Drula E."/>
            <person name="Courty P.E."/>
            <person name="Kohler A."/>
            <person name="Kuo A."/>
            <person name="LaButti K."/>
            <person name="Pangilinan J."/>
            <person name="Lipzen A."/>
            <person name="Riley R."/>
            <person name="Andreopoulos W."/>
            <person name="He G."/>
            <person name="Johnson J."/>
            <person name="Nolan M."/>
            <person name="Tritt A."/>
            <person name="Barry K.W."/>
            <person name="Grigoriev I.V."/>
            <person name="Nagy L.G."/>
            <person name="Hibbett D."/>
            <person name="Henrissat B."/>
            <person name="Matheny P.B."/>
            <person name="Labbe J."/>
            <person name="Martin F.M."/>
        </authorList>
    </citation>
    <scope>NUCLEOTIDE SEQUENCE</scope>
    <source>
        <strain evidence="2">BPL690</strain>
    </source>
</reference>
<organism evidence="2 3">
    <name type="scientific">Multifurca ochricompacta</name>
    <dbReference type="NCBI Taxonomy" id="376703"/>
    <lineage>
        <taxon>Eukaryota</taxon>
        <taxon>Fungi</taxon>
        <taxon>Dikarya</taxon>
        <taxon>Basidiomycota</taxon>
        <taxon>Agaricomycotina</taxon>
        <taxon>Agaricomycetes</taxon>
        <taxon>Russulales</taxon>
        <taxon>Russulaceae</taxon>
        <taxon>Multifurca</taxon>
    </lineage>
</organism>
<dbReference type="Proteomes" id="UP001203297">
    <property type="component" value="Unassembled WGS sequence"/>
</dbReference>
<dbReference type="AlphaFoldDB" id="A0AAD4QQX9"/>
<name>A0AAD4QQX9_9AGAM</name>